<accession>A0AAD9Q1E3</accession>
<comment type="caution">
    <text evidence="2">The sequence shown here is derived from an EMBL/GenBank/DDBJ whole genome shotgun (WGS) entry which is preliminary data.</text>
</comment>
<evidence type="ECO:0000313" key="3">
    <source>
        <dbReference type="Proteomes" id="UP001249851"/>
    </source>
</evidence>
<dbReference type="PANTHER" id="PTHR46791">
    <property type="entry name" value="EXPRESSED PROTEIN"/>
    <property type="match status" value="1"/>
</dbReference>
<reference evidence="2" key="1">
    <citation type="journal article" date="2023" name="G3 (Bethesda)">
        <title>Whole genome assembly and annotation of the endangered Caribbean coral Acropora cervicornis.</title>
        <authorList>
            <person name="Selwyn J.D."/>
            <person name="Vollmer S.V."/>
        </authorList>
    </citation>
    <scope>NUCLEOTIDE SEQUENCE</scope>
    <source>
        <strain evidence="2">K2</strain>
    </source>
</reference>
<protein>
    <recommendedName>
        <fullName evidence="1">Integrase core domain-containing protein</fullName>
    </recommendedName>
</protein>
<dbReference type="SUPFAM" id="SSF53098">
    <property type="entry name" value="Ribonuclease H-like"/>
    <property type="match status" value="1"/>
</dbReference>
<dbReference type="InterPro" id="IPR058913">
    <property type="entry name" value="Integrase_dom_put"/>
</dbReference>
<dbReference type="AlphaFoldDB" id="A0AAD9Q1E3"/>
<name>A0AAD9Q1E3_ACRCE</name>
<dbReference type="InterPro" id="IPR012337">
    <property type="entry name" value="RNaseH-like_sf"/>
</dbReference>
<sequence>MELRGSGSTIGYRQMTQRLSRVYGLCVDKDIVRNLLKILDPEGIDGYSRRIMWLEVGPSNNDPFIVAQYLKDCVRQIGGTPRLIRADNGTENVNIAAVQRFFQCEENSFLYGKSCANQRIEAWWGTLRKGCIDWWIRLCKDMRDSGMFCDASVIMQEKNIEMPKTAEDAVILYSVLTDEIQKLL</sequence>
<dbReference type="PANTHER" id="PTHR46791:SF13">
    <property type="entry name" value="CLR5 DOMAIN-CONTAINING PROTEIN"/>
    <property type="match status" value="1"/>
</dbReference>
<organism evidence="2 3">
    <name type="scientific">Acropora cervicornis</name>
    <name type="common">Staghorn coral</name>
    <dbReference type="NCBI Taxonomy" id="6130"/>
    <lineage>
        <taxon>Eukaryota</taxon>
        <taxon>Metazoa</taxon>
        <taxon>Cnidaria</taxon>
        <taxon>Anthozoa</taxon>
        <taxon>Hexacorallia</taxon>
        <taxon>Scleractinia</taxon>
        <taxon>Astrocoeniina</taxon>
        <taxon>Acroporidae</taxon>
        <taxon>Acropora</taxon>
    </lineage>
</organism>
<evidence type="ECO:0000259" key="1">
    <source>
        <dbReference type="Pfam" id="PF24764"/>
    </source>
</evidence>
<feature type="domain" description="Integrase core" evidence="1">
    <location>
        <begin position="42"/>
        <end position="148"/>
    </location>
</feature>
<dbReference type="Pfam" id="PF24764">
    <property type="entry name" value="rva_4"/>
    <property type="match status" value="1"/>
</dbReference>
<gene>
    <name evidence="2" type="ORF">P5673_025683</name>
</gene>
<reference evidence="2" key="2">
    <citation type="journal article" date="2023" name="Science">
        <title>Genomic signatures of disease resistance in endangered staghorn corals.</title>
        <authorList>
            <person name="Vollmer S.V."/>
            <person name="Selwyn J.D."/>
            <person name="Despard B.A."/>
            <person name="Roesel C.L."/>
        </authorList>
    </citation>
    <scope>NUCLEOTIDE SEQUENCE</scope>
    <source>
        <strain evidence="2">K2</strain>
    </source>
</reference>
<proteinExistence type="predicted"/>
<keyword evidence="3" id="KW-1185">Reference proteome</keyword>
<dbReference type="EMBL" id="JARQWQ010000081">
    <property type="protein sequence ID" value="KAK2552972.1"/>
    <property type="molecule type" value="Genomic_DNA"/>
</dbReference>
<dbReference type="Proteomes" id="UP001249851">
    <property type="component" value="Unassembled WGS sequence"/>
</dbReference>
<evidence type="ECO:0000313" key="2">
    <source>
        <dbReference type="EMBL" id="KAK2552972.1"/>
    </source>
</evidence>